<reference evidence="1 2" key="1">
    <citation type="journal article" date="2019" name="Sci. Rep.">
        <title>Orb-weaving spider Araneus ventricosus genome elucidates the spidroin gene catalogue.</title>
        <authorList>
            <person name="Kono N."/>
            <person name="Nakamura H."/>
            <person name="Ohtoshi R."/>
            <person name="Moran D.A.P."/>
            <person name="Shinohara A."/>
            <person name="Yoshida Y."/>
            <person name="Fujiwara M."/>
            <person name="Mori M."/>
            <person name="Tomita M."/>
            <person name="Arakawa K."/>
        </authorList>
    </citation>
    <scope>NUCLEOTIDE SEQUENCE [LARGE SCALE GENOMIC DNA]</scope>
</reference>
<evidence type="ECO:0000313" key="2">
    <source>
        <dbReference type="Proteomes" id="UP000499080"/>
    </source>
</evidence>
<evidence type="ECO:0000313" key="1">
    <source>
        <dbReference type="EMBL" id="GBM44949.1"/>
    </source>
</evidence>
<dbReference type="AlphaFoldDB" id="A0A4Y2FX24"/>
<sequence>MSNSNQLERHSLPPLSLLPLFNGRGILVKTLSLSIADRTRDILEPERTGTTPPKLFFSREINKKKWNGPIFVAQVRASRYCLFFDYTTDRTKVFREEIQVKIQEMYLEEHITSRTFV</sequence>
<dbReference type="Proteomes" id="UP000499080">
    <property type="component" value="Unassembled WGS sequence"/>
</dbReference>
<keyword evidence="2" id="KW-1185">Reference proteome</keyword>
<protein>
    <submittedName>
        <fullName evidence="1">Uncharacterized protein</fullName>
    </submittedName>
</protein>
<accession>A0A4Y2FX24</accession>
<proteinExistence type="predicted"/>
<dbReference type="EMBL" id="BGPR01001083">
    <property type="protein sequence ID" value="GBM44949.1"/>
    <property type="molecule type" value="Genomic_DNA"/>
</dbReference>
<name>A0A4Y2FX24_ARAVE</name>
<organism evidence="1 2">
    <name type="scientific">Araneus ventricosus</name>
    <name type="common">Orbweaver spider</name>
    <name type="synonym">Epeira ventricosa</name>
    <dbReference type="NCBI Taxonomy" id="182803"/>
    <lineage>
        <taxon>Eukaryota</taxon>
        <taxon>Metazoa</taxon>
        <taxon>Ecdysozoa</taxon>
        <taxon>Arthropoda</taxon>
        <taxon>Chelicerata</taxon>
        <taxon>Arachnida</taxon>
        <taxon>Araneae</taxon>
        <taxon>Araneomorphae</taxon>
        <taxon>Entelegynae</taxon>
        <taxon>Araneoidea</taxon>
        <taxon>Araneidae</taxon>
        <taxon>Araneus</taxon>
    </lineage>
</organism>
<comment type="caution">
    <text evidence="1">The sequence shown here is derived from an EMBL/GenBank/DDBJ whole genome shotgun (WGS) entry which is preliminary data.</text>
</comment>
<gene>
    <name evidence="1" type="ORF">AVEN_126368_1</name>
</gene>